<name>A0AAE9Y8K0_9ACTN</name>
<dbReference type="KEGG" id="ima:PO878_09960"/>
<dbReference type="GO" id="GO:0046872">
    <property type="term" value="F:metal ion binding"/>
    <property type="evidence" value="ECO:0007669"/>
    <property type="project" value="UniProtKB-KW"/>
</dbReference>
<protein>
    <submittedName>
        <fullName evidence="7">Globin</fullName>
    </submittedName>
</protein>
<gene>
    <name evidence="7" type="ORF">PO878_09960</name>
</gene>
<keyword evidence="8" id="KW-1185">Reference proteome</keyword>
<evidence type="ECO:0000256" key="3">
    <source>
        <dbReference type="ARBA" id="ARBA00022723"/>
    </source>
</evidence>
<keyword evidence="4 6" id="KW-0408">Iron</keyword>
<keyword evidence="2 6" id="KW-0349">Heme</keyword>
<dbReference type="InterPro" id="IPR044203">
    <property type="entry name" value="GlbO/GLB3-like"/>
</dbReference>
<keyword evidence="3 6" id="KW-0479">Metal-binding</keyword>
<dbReference type="InterPro" id="IPR009050">
    <property type="entry name" value="Globin-like_sf"/>
</dbReference>
<dbReference type="EMBL" id="CP116942">
    <property type="protein sequence ID" value="WCO69050.1"/>
    <property type="molecule type" value="Genomic_DNA"/>
</dbReference>
<proteinExistence type="inferred from homology"/>
<organism evidence="7 8">
    <name type="scientific">Iamia majanohamensis</name>
    <dbReference type="NCBI Taxonomy" id="467976"/>
    <lineage>
        <taxon>Bacteria</taxon>
        <taxon>Bacillati</taxon>
        <taxon>Actinomycetota</taxon>
        <taxon>Acidimicrobiia</taxon>
        <taxon>Acidimicrobiales</taxon>
        <taxon>Iamiaceae</taxon>
        <taxon>Iamia</taxon>
    </lineage>
</organism>
<dbReference type="Pfam" id="PF01152">
    <property type="entry name" value="Bac_globin"/>
    <property type="match status" value="1"/>
</dbReference>
<reference evidence="7" key="1">
    <citation type="submission" date="2023-01" db="EMBL/GenBank/DDBJ databases">
        <title>The diversity of Class Acidimicrobiia in South China Sea sediment environments and the proposal of Iamia marina sp. nov., a novel species of the genus Iamia.</title>
        <authorList>
            <person name="He Y."/>
            <person name="Tian X."/>
        </authorList>
    </citation>
    <scope>NUCLEOTIDE SEQUENCE</scope>
    <source>
        <strain evidence="7">DSM 19957</strain>
    </source>
</reference>
<dbReference type="AlphaFoldDB" id="A0AAE9Y8K0"/>
<dbReference type="GO" id="GO:0019825">
    <property type="term" value="F:oxygen binding"/>
    <property type="evidence" value="ECO:0007669"/>
    <property type="project" value="InterPro"/>
</dbReference>
<evidence type="ECO:0000256" key="6">
    <source>
        <dbReference type="PIRSR" id="PIRSR601486-1"/>
    </source>
</evidence>
<dbReference type="InterPro" id="IPR001486">
    <property type="entry name" value="Hemoglobin_trunc"/>
</dbReference>
<dbReference type="RefSeq" id="WP_272738564.1">
    <property type="nucleotide sequence ID" value="NZ_CP116942.1"/>
</dbReference>
<keyword evidence="1" id="KW-0813">Transport</keyword>
<dbReference type="GO" id="GO:0020037">
    <property type="term" value="F:heme binding"/>
    <property type="evidence" value="ECO:0007669"/>
    <property type="project" value="InterPro"/>
</dbReference>
<dbReference type="PANTHER" id="PTHR47366:SF1">
    <property type="entry name" value="TWO-ON-TWO HEMOGLOBIN-3"/>
    <property type="match status" value="1"/>
</dbReference>
<evidence type="ECO:0000256" key="2">
    <source>
        <dbReference type="ARBA" id="ARBA00022617"/>
    </source>
</evidence>
<evidence type="ECO:0000313" key="8">
    <source>
        <dbReference type="Proteomes" id="UP001216390"/>
    </source>
</evidence>
<evidence type="ECO:0000313" key="7">
    <source>
        <dbReference type="EMBL" id="WCO69050.1"/>
    </source>
</evidence>
<dbReference type="Gene3D" id="1.10.490.10">
    <property type="entry name" value="Globins"/>
    <property type="match status" value="1"/>
</dbReference>
<dbReference type="Proteomes" id="UP001216390">
    <property type="component" value="Chromosome"/>
</dbReference>
<evidence type="ECO:0000256" key="1">
    <source>
        <dbReference type="ARBA" id="ARBA00022448"/>
    </source>
</evidence>
<sequence length="135" mass="14669">MTDAGAGDGGGREVTLYEAVGGRPFFDRLVDRFYDGVADDPLLRPLYPEDLTDSRAHLAGFLAQYWSGDTAHYSDGRGHPRLRMRHAPFAIGVPEAKAWFGHMEAAVDAEDLPDDVAGALLQYLASAAGHLVNQR</sequence>
<dbReference type="InterPro" id="IPR012292">
    <property type="entry name" value="Globin/Proto"/>
</dbReference>
<evidence type="ECO:0000256" key="4">
    <source>
        <dbReference type="ARBA" id="ARBA00023004"/>
    </source>
</evidence>
<feature type="binding site" description="distal binding residue" evidence="6">
    <location>
        <position position="57"/>
    </location>
    <ligand>
        <name>heme</name>
        <dbReference type="ChEBI" id="CHEBI:30413"/>
    </ligand>
    <ligandPart>
        <name>Fe</name>
        <dbReference type="ChEBI" id="CHEBI:18248"/>
    </ligandPart>
</feature>
<accession>A0AAE9Y8K0</accession>
<evidence type="ECO:0000256" key="5">
    <source>
        <dbReference type="ARBA" id="ARBA00034496"/>
    </source>
</evidence>
<comment type="similarity">
    <text evidence="5">Belongs to the truncated hemoglobin family. Group II subfamily.</text>
</comment>
<dbReference type="SUPFAM" id="SSF46458">
    <property type="entry name" value="Globin-like"/>
    <property type="match status" value="1"/>
</dbReference>
<dbReference type="PANTHER" id="PTHR47366">
    <property type="entry name" value="TWO-ON-TWO HEMOGLOBIN-3"/>
    <property type="match status" value="1"/>
</dbReference>
<dbReference type="GO" id="GO:0005344">
    <property type="term" value="F:oxygen carrier activity"/>
    <property type="evidence" value="ECO:0007669"/>
    <property type="project" value="InterPro"/>
</dbReference>